<evidence type="ECO:0000313" key="10">
    <source>
        <dbReference type="EMBL" id="KAK7834010.1"/>
    </source>
</evidence>
<keyword evidence="3" id="KW-0805">Transcription regulation</keyword>
<comment type="caution">
    <text evidence="10">The sequence shown here is derived from an EMBL/GenBank/DDBJ whole genome shotgun (WGS) entry which is preliminary data.</text>
</comment>
<proteinExistence type="predicted"/>
<keyword evidence="5" id="KW-0804">Transcription</keyword>
<evidence type="ECO:0000256" key="6">
    <source>
        <dbReference type="ARBA" id="ARBA00023242"/>
    </source>
</evidence>
<feature type="domain" description="PAS" evidence="8">
    <location>
        <begin position="121"/>
        <end position="193"/>
    </location>
</feature>
<evidence type="ECO:0000256" key="7">
    <source>
        <dbReference type="SAM" id="MobiDB-lite"/>
    </source>
</evidence>
<keyword evidence="2" id="KW-0677">Repeat</keyword>
<name>A0AAW0K5U0_MYOGA</name>
<evidence type="ECO:0000256" key="1">
    <source>
        <dbReference type="ARBA" id="ARBA00004123"/>
    </source>
</evidence>
<dbReference type="GO" id="GO:0046983">
    <property type="term" value="F:protein dimerization activity"/>
    <property type="evidence" value="ECO:0007669"/>
    <property type="project" value="InterPro"/>
</dbReference>
<evidence type="ECO:0008006" key="12">
    <source>
        <dbReference type="Google" id="ProtNLM"/>
    </source>
</evidence>
<protein>
    <recommendedName>
        <fullName evidence="12">Aryl hydrocarbon receptor nuclear translocator-like protein 2</fullName>
    </recommendedName>
</protein>
<dbReference type="PROSITE" id="PS50112">
    <property type="entry name" value="PAS"/>
    <property type="match status" value="2"/>
</dbReference>
<dbReference type="EMBL" id="JBBHLL010000005">
    <property type="protein sequence ID" value="KAK7834010.1"/>
    <property type="molecule type" value="Genomic_DNA"/>
</dbReference>
<dbReference type="InterPro" id="IPR050933">
    <property type="entry name" value="Circadian_TF"/>
</dbReference>
<feature type="domain" description="BHLH" evidence="9">
    <location>
        <begin position="50"/>
        <end position="103"/>
    </location>
</feature>
<dbReference type="Pfam" id="PF00010">
    <property type="entry name" value="HLH"/>
    <property type="match status" value="1"/>
</dbReference>
<dbReference type="SUPFAM" id="SSF55785">
    <property type="entry name" value="PYP-like sensor domain (PAS domain)"/>
    <property type="match status" value="2"/>
</dbReference>
<dbReference type="PANTHER" id="PTHR23042">
    <property type="entry name" value="CIRCADIAN PROTEIN CLOCK/ARNT/BMAL/PAS"/>
    <property type="match status" value="1"/>
</dbReference>
<dbReference type="PRINTS" id="PR00785">
    <property type="entry name" value="NCTRNSLOCATR"/>
</dbReference>
<dbReference type="SUPFAM" id="SSF47459">
    <property type="entry name" value="HLH, helix-loop-helix DNA-binding domain"/>
    <property type="match status" value="1"/>
</dbReference>
<reference evidence="10 11" key="1">
    <citation type="journal article" date="2023" name="bioRxiv">
        <title>Conserved and derived expression patterns and positive selection on dental genes reveal complex evolutionary context of ever-growing rodent molars.</title>
        <authorList>
            <person name="Calamari Z.T."/>
            <person name="Song A."/>
            <person name="Cohen E."/>
            <person name="Akter M."/>
            <person name="Roy R.D."/>
            <person name="Hallikas O."/>
            <person name="Christensen M.M."/>
            <person name="Li P."/>
            <person name="Marangoni P."/>
            <person name="Jernvall J."/>
            <person name="Klein O.D."/>
        </authorList>
    </citation>
    <scope>NUCLEOTIDE SEQUENCE [LARGE SCALE GENOMIC DNA]</scope>
    <source>
        <strain evidence="10">V071</strain>
    </source>
</reference>
<dbReference type="InterPro" id="IPR001067">
    <property type="entry name" value="Nuc_translocat"/>
</dbReference>
<organism evidence="10 11">
    <name type="scientific">Myodes glareolus</name>
    <name type="common">Bank vole</name>
    <name type="synonym">Clethrionomys glareolus</name>
    <dbReference type="NCBI Taxonomy" id="447135"/>
    <lineage>
        <taxon>Eukaryota</taxon>
        <taxon>Metazoa</taxon>
        <taxon>Chordata</taxon>
        <taxon>Craniata</taxon>
        <taxon>Vertebrata</taxon>
        <taxon>Euteleostomi</taxon>
        <taxon>Mammalia</taxon>
        <taxon>Eutheria</taxon>
        <taxon>Euarchontoglires</taxon>
        <taxon>Glires</taxon>
        <taxon>Rodentia</taxon>
        <taxon>Myomorpha</taxon>
        <taxon>Muroidea</taxon>
        <taxon>Cricetidae</taxon>
        <taxon>Arvicolinae</taxon>
        <taxon>Myodes</taxon>
    </lineage>
</organism>
<accession>A0AAW0K5U0</accession>
<keyword evidence="11" id="KW-1185">Reference proteome</keyword>
<evidence type="ECO:0000256" key="2">
    <source>
        <dbReference type="ARBA" id="ARBA00022737"/>
    </source>
</evidence>
<dbReference type="InterPro" id="IPR011598">
    <property type="entry name" value="bHLH_dom"/>
</dbReference>
<dbReference type="InterPro" id="IPR013767">
    <property type="entry name" value="PAS_fold"/>
</dbReference>
<dbReference type="InterPro" id="IPR000014">
    <property type="entry name" value="PAS"/>
</dbReference>
<evidence type="ECO:0000313" key="11">
    <source>
        <dbReference type="Proteomes" id="UP001488838"/>
    </source>
</evidence>
<feature type="region of interest" description="Disordered" evidence="7">
    <location>
        <begin position="1"/>
        <end position="62"/>
    </location>
</feature>
<dbReference type="Proteomes" id="UP001488838">
    <property type="component" value="Unassembled WGS sequence"/>
</dbReference>
<dbReference type="Gene3D" id="3.30.450.20">
    <property type="entry name" value="PAS domain"/>
    <property type="match status" value="2"/>
</dbReference>
<comment type="subcellular location">
    <subcellularLocation>
        <location evidence="1">Nucleus</location>
    </subcellularLocation>
</comment>
<evidence type="ECO:0000259" key="8">
    <source>
        <dbReference type="PROSITE" id="PS50112"/>
    </source>
</evidence>
<keyword evidence="4" id="KW-0238">DNA-binding</keyword>
<feature type="domain" description="PAS" evidence="8">
    <location>
        <begin position="320"/>
        <end position="374"/>
    </location>
</feature>
<dbReference type="Pfam" id="PF00989">
    <property type="entry name" value="PAS"/>
    <property type="match status" value="1"/>
</dbReference>
<feature type="compositionally biased region" description="Basic and acidic residues" evidence="7">
    <location>
        <begin position="472"/>
        <end position="481"/>
    </location>
</feature>
<gene>
    <name evidence="10" type="ORF">U0070_004991</name>
</gene>
<dbReference type="Pfam" id="PF14598">
    <property type="entry name" value="PAS_11"/>
    <property type="match status" value="1"/>
</dbReference>
<feature type="compositionally biased region" description="Polar residues" evidence="7">
    <location>
        <begin position="1"/>
        <end position="12"/>
    </location>
</feature>
<feature type="compositionally biased region" description="Polar residues" evidence="7">
    <location>
        <begin position="483"/>
        <end position="501"/>
    </location>
</feature>
<dbReference type="AlphaFoldDB" id="A0AAW0K5U0"/>
<dbReference type="GO" id="GO:0005667">
    <property type="term" value="C:transcription regulator complex"/>
    <property type="evidence" value="ECO:0007669"/>
    <property type="project" value="InterPro"/>
</dbReference>
<evidence type="ECO:0000259" key="9">
    <source>
        <dbReference type="PROSITE" id="PS50888"/>
    </source>
</evidence>
<dbReference type="GO" id="GO:0003677">
    <property type="term" value="F:DNA binding"/>
    <property type="evidence" value="ECO:0007669"/>
    <property type="project" value="UniProtKB-KW"/>
</dbReference>
<feature type="region of interest" description="Disordered" evidence="7">
    <location>
        <begin position="461"/>
        <end position="520"/>
    </location>
</feature>
<dbReference type="CDD" id="cd00130">
    <property type="entry name" value="PAS"/>
    <property type="match status" value="2"/>
</dbReference>
<dbReference type="SMART" id="SM00091">
    <property type="entry name" value="PAS"/>
    <property type="match status" value="2"/>
</dbReference>
<evidence type="ECO:0000256" key="5">
    <source>
        <dbReference type="ARBA" id="ARBA00023163"/>
    </source>
</evidence>
<dbReference type="GO" id="GO:0005634">
    <property type="term" value="C:nucleus"/>
    <property type="evidence" value="ECO:0007669"/>
    <property type="project" value="UniProtKB-SubCell"/>
</dbReference>
<sequence length="769" mass="83689">MQSKGPAESQSLALMGSSHRSPGTKLTAPGPASSLVMEFPRKRKGSDSDPAQEAHSQMEKRRRDKMNHLIRELSSMVPPLSPAARKLDKLTVLRRAVQYLRSLRGMTESFLGDNSRPSFIQDKELSHLILKTAEGFLLVVGCERGRILFVSKSISKTLQYDQGSLMGQNLFDFLHPKDVAKVKEQLSYDVSPRERLVDTKTCLQVYSPGHTRRPHMHSGSRRSFFFRMKSCKIPIKEELRRSPCSKKKDHRKFYTIHCTGYLRSWPPSVVGVEKERGSEKDSGALTCLVAMGRLHPYTVPPKSGKIKVRPTEFVTRFAMNGKFVYVDQRATAILGYLPQELLGTSCYEYFHQDDHNSLTDKHKADSYKFRVKDGSFVTLKSQWFSFTNPWTKELEYIVSVNTLVLGHSETGAPPFLHGSSQSSEDSFRQSCVRVPGIPTGTVLGAGSIGTDIANEVLSLQRLHSSSPEDSDPSERARDHHSVTCGNASVPVSTQERFSLSPGTGGLEAAGQHESPEAAHGHRPLLKAQFTPLDRTTVPNAVAVFTPPDSTAVPNAEAQFTPPDGTAVPNTEAQFTPPDGTAAPNAGIWFTPPDGTAVPNADTWFTPPDGTDVPNADTWFTPPDGTDVPNADTWFTPPDDTAAPNADARFTPPDGTAAPNADARFTPPDGTAAPNADTRCPEPCCISNIDLTSAPSSFPFPNPDFSHENASVLGCGAFSTASDFSSDGAQLDVDALGDSNDTAMAAFMNYLEAEAGLGDPGDFGDIQWTL</sequence>
<dbReference type="InterPro" id="IPR036638">
    <property type="entry name" value="HLH_DNA-bd_sf"/>
</dbReference>
<dbReference type="Gene3D" id="4.10.280.10">
    <property type="entry name" value="Helix-loop-helix DNA-binding domain"/>
    <property type="match status" value="1"/>
</dbReference>
<evidence type="ECO:0000256" key="3">
    <source>
        <dbReference type="ARBA" id="ARBA00023015"/>
    </source>
</evidence>
<dbReference type="SMART" id="SM00353">
    <property type="entry name" value="HLH"/>
    <property type="match status" value="1"/>
</dbReference>
<dbReference type="GO" id="GO:0003700">
    <property type="term" value="F:DNA-binding transcription factor activity"/>
    <property type="evidence" value="ECO:0007669"/>
    <property type="project" value="InterPro"/>
</dbReference>
<keyword evidence="6" id="KW-0539">Nucleus</keyword>
<dbReference type="InterPro" id="IPR035965">
    <property type="entry name" value="PAS-like_dom_sf"/>
</dbReference>
<dbReference type="GO" id="GO:0005737">
    <property type="term" value="C:cytoplasm"/>
    <property type="evidence" value="ECO:0007669"/>
    <property type="project" value="InterPro"/>
</dbReference>
<dbReference type="PROSITE" id="PS50888">
    <property type="entry name" value="BHLH"/>
    <property type="match status" value="1"/>
</dbReference>
<evidence type="ECO:0000256" key="4">
    <source>
        <dbReference type="ARBA" id="ARBA00023125"/>
    </source>
</evidence>